<keyword evidence="2" id="KW-1185">Reference proteome</keyword>
<accession>A0A453KQ68</accession>
<dbReference type="PANTHER" id="PTHR12072:SF4">
    <property type="entry name" value="CWF19-LIKE PROTEIN 1"/>
    <property type="match status" value="1"/>
</dbReference>
<proteinExistence type="predicted"/>
<protein>
    <submittedName>
        <fullName evidence="1">Uncharacterized protein</fullName>
    </submittedName>
</protein>
<evidence type="ECO:0000313" key="1">
    <source>
        <dbReference type="EnsemblPlants" id="AET5Gv20474900.4"/>
    </source>
</evidence>
<dbReference type="PANTHER" id="PTHR12072">
    <property type="entry name" value="CWF19, CELL CYCLE CONTROL PROTEIN"/>
    <property type="match status" value="1"/>
</dbReference>
<organism evidence="1 2">
    <name type="scientific">Aegilops tauschii subsp. strangulata</name>
    <name type="common">Goatgrass</name>
    <dbReference type="NCBI Taxonomy" id="200361"/>
    <lineage>
        <taxon>Eukaryota</taxon>
        <taxon>Viridiplantae</taxon>
        <taxon>Streptophyta</taxon>
        <taxon>Embryophyta</taxon>
        <taxon>Tracheophyta</taxon>
        <taxon>Spermatophyta</taxon>
        <taxon>Magnoliopsida</taxon>
        <taxon>Liliopsida</taxon>
        <taxon>Poales</taxon>
        <taxon>Poaceae</taxon>
        <taxon>BOP clade</taxon>
        <taxon>Pooideae</taxon>
        <taxon>Triticodae</taxon>
        <taxon>Triticeae</taxon>
        <taxon>Triticinae</taxon>
        <taxon>Aegilops</taxon>
    </lineage>
</organism>
<reference evidence="1" key="5">
    <citation type="journal article" date="2021" name="G3 (Bethesda)">
        <title>Aegilops tauschii genome assembly Aet v5.0 features greater sequence contiguity and improved annotation.</title>
        <authorList>
            <person name="Wang L."/>
            <person name="Zhu T."/>
            <person name="Rodriguez J.C."/>
            <person name="Deal K.R."/>
            <person name="Dubcovsky J."/>
            <person name="McGuire P.E."/>
            <person name="Lux T."/>
            <person name="Spannagl M."/>
            <person name="Mayer K.F.X."/>
            <person name="Baldrich P."/>
            <person name="Meyers B.C."/>
            <person name="Huo N."/>
            <person name="Gu Y.Q."/>
            <person name="Zhou H."/>
            <person name="Devos K.M."/>
            <person name="Bennetzen J.L."/>
            <person name="Unver T."/>
            <person name="Budak H."/>
            <person name="Gulick P.J."/>
            <person name="Galiba G."/>
            <person name="Kalapos B."/>
            <person name="Nelson D.R."/>
            <person name="Li P."/>
            <person name="You F.M."/>
            <person name="Luo M.C."/>
            <person name="Dvorak J."/>
        </authorList>
    </citation>
    <scope>NUCLEOTIDE SEQUENCE [LARGE SCALE GENOMIC DNA]</scope>
    <source>
        <strain evidence="1">cv. AL8/78</strain>
    </source>
</reference>
<reference evidence="2" key="2">
    <citation type="journal article" date="2017" name="Nat. Plants">
        <title>The Aegilops tauschii genome reveals multiple impacts of transposons.</title>
        <authorList>
            <person name="Zhao G."/>
            <person name="Zou C."/>
            <person name="Li K."/>
            <person name="Wang K."/>
            <person name="Li T."/>
            <person name="Gao L."/>
            <person name="Zhang X."/>
            <person name="Wang H."/>
            <person name="Yang Z."/>
            <person name="Liu X."/>
            <person name="Jiang W."/>
            <person name="Mao L."/>
            <person name="Kong X."/>
            <person name="Jiao Y."/>
            <person name="Jia J."/>
        </authorList>
    </citation>
    <scope>NUCLEOTIDE SEQUENCE [LARGE SCALE GENOMIC DNA]</scope>
    <source>
        <strain evidence="2">cv. AL8/78</strain>
    </source>
</reference>
<dbReference type="CDD" id="cd07380">
    <property type="entry name" value="MPP_CWF19_N"/>
    <property type="match status" value="1"/>
</dbReference>
<sequence length="330" mass="35972">FKRVKSVNQSTGPFHALLCVGQFFPPEAAEGDSPPGDVADYLEGRAAVPIPTYFTGDYGPTAPRLLSKAAADARGFNPGGIEICPNLFWLRGSALFNLHGLSVAYLSGRKGLGGPGCYSQDDVDALRALAEEPGIVDLFLTNEWPAGVVDGADTSKVPPQVLDPQGYDPVVAELVAEIKPRYHIAGTKGIFYAREPYVNDSSPHVTRFIGLANVGNKEKQRNLFMRFLLLQHPPCPVLIFMRDLQMLLYHHMLLQQNLFMLKTLQSVLLKALICNIGVMMSSGNDKGKLMEVYCVSNIHPQGPVLEGVNATSGMMKKPGNTVREMSVLIF</sequence>
<dbReference type="AlphaFoldDB" id="A0A453KQ68"/>
<reference evidence="1" key="4">
    <citation type="submission" date="2019-03" db="UniProtKB">
        <authorList>
            <consortium name="EnsemblPlants"/>
        </authorList>
    </citation>
    <scope>IDENTIFICATION</scope>
</reference>
<dbReference type="GO" id="GO:0000398">
    <property type="term" value="P:mRNA splicing, via spliceosome"/>
    <property type="evidence" value="ECO:0007669"/>
    <property type="project" value="TreeGrafter"/>
</dbReference>
<reference evidence="2" key="1">
    <citation type="journal article" date="2014" name="Science">
        <title>Ancient hybridizations among the ancestral genomes of bread wheat.</title>
        <authorList>
            <consortium name="International Wheat Genome Sequencing Consortium,"/>
            <person name="Marcussen T."/>
            <person name="Sandve S.R."/>
            <person name="Heier L."/>
            <person name="Spannagl M."/>
            <person name="Pfeifer M."/>
            <person name="Jakobsen K.S."/>
            <person name="Wulff B.B."/>
            <person name="Steuernagel B."/>
            <person name="Mayer K.F."/>
            <person name="Olsen O.A."/>
        </authorList>
    </citation>
    <scope>NUCLEOTIDE SEQUENCE [LARGE SCALE GENOMIC DNA]</scope>
    <source>
        <strain evidence="2">cv. AL8/78</strain>
    </source>
</reference>
<name>A0A453KQ68_AEGTS</name>
<dbReference type="Proteomes" id="UP000015105">
    <property type="component" value="Chromosome 5D"/>
</dbReference>
<dbReference type="Gramene" id="AET5Gv20474900.4">
    <property type="protein sequence ID" value="AET5Gv20474900.4"/>
    <property type="gene ID" value="AET5Gv20474900"/>
</dbReference>
<dbReference type="InterPro" id="IPR040194">
    <property type="entry name" value="Cwf19-like"/>
</dbReference>
<evidence type="ECO:0000313" key="2">
    <source>
        <dbReference type="Proteomes" id="UP000015105"/>
    </source>
</evidence>
<dbReference type="EnsemblPlants" id="AET5Gv20474900.4">
    <property type="protein sequence ID" value="AET5Gv20474900.4"/>
    <property type="gene ID" value="AET5Gv20474900"/>
</dbReference>
<dbReference type="GO" id="GO:0061632">
    <property type="term" value="F:RNA lariat debranching enzyme activator activity"/>
    <property type="evidence" value="ECO:0007669"/>
    <property type="project" value="TreeGrafter"/>
</dbReference>
<reference evidence="1" key="3">
    <citation type="journal article" date="2017" name="Nature">
        <title>Genome sequence of the progenitor of the wheat D genome Aegilops tauschii.</title>
        <authorList>
            <person name="Luo M.C."/>
            <person name="Gu Y.Q."/>
            <person name="Puiu D."/>
            <person name="Wang H."/>
            <person name="Twardziok S.O."/>
            <person name="Deal K.R."/>
            <person name="Huo N."/>
            <person name="Zhu T."/>
            <person name="Wang L."/>
            <person name="Wang Y."/>
            <person name="McGuire P.E."/>
            <person name="Liu S."/>
            <person name="Long H."/>
            <person name="Ramasamy R.K."/>
            <person name="Rodriguez J.C."/>
            <person name="Van S.L."/>
            <person name="Yuan L."/>
            <person name="Wang Z."/>
            <person name="Xia Z."/>
            <person name="Xiao L."/>
            <person name="Anderson O.D."/>
            <person name="Ouyang S."/>
            <person name="Liang Y."/>
            <person name="Zimin A.V."/>
            <person name="Pertea G."/>
            <person name="Qi P."/>
            <person name="Bennetzen J.L."/>
            <person name="Dai X."/>
            <person name="Dawson M.W."/>
            <person name="Muller H.G."/>
            <person name="Kugler K."/>
            <person name="Rivarola-Duarte L."/>
            <person name="Spannagl M."/>
            <person name="Mayer K.F.X."/>
            <person name="Lu F.H."/>
            <person name="Bevan M.W."/>
            <person name="Leroy P."/>
            <person name="Li P."/>
            <person name="You F.M."/>
            <person name="Sun Q."/>
            <person name="Liu Z."/>
            <person name="Lyons E."/>
            <person name="Wicker T."/>
            <person name="Salzberg S.L."/>
            <person name="Devos K.M."/>
            <person name="Dvorak J."/>
        </authorList>
    </citation>
    <scope>NUCLEOTIDE SEQUENCE [LARGE SCALE GENOMIC DNA]</scope>
    <source>
        <strain evidence="1">cv. AL8/78</strain>
    </source>
</reference>
<dbReference type="GO" id="GO:0071014">
    <property type="term" value="C:post-mRNA release spliceosomal complex"/>
    <property type="evidence" value="ECO:0007669"/>
    <property type="project" value="TreeGrafter"/>
</dbReference>